<sequence length="338" mass="39811">MELHTFRQELPPREEDRRRPVIPALTPNEDLERLLRRHRPAISSIEFGMNYGPEWATQHFAAKLAELWRKVEMFGHIFANTPDPARDGQLPVRIRRYLNRVSHSMLMPRLLASPGTRWALVSRAINEWLLDWVLNETVVQGFDLVLDAEYQLLKHHLLRDIDPFVRKVVLNAMVKIVCETLCKPGFKEFYLEKHRWYVEKLWRYIGHLVPDQPEYQTEGRTRLAQTIAKAQRLSIDMLLTPLEYVHYFAETDELFDPAEMVNMDPQNDRSPDELERLAFRVKLGYTPVTFIRANFEESWTSECVFRSEVLMMPQNSAALIPESFLSTLDEPFEPLDDY</sequence>
<accession>A0A8H6Q1S6</accession>
<evidence type="ECO:0000313" key="4">
    <source>
        <dbReference type="Proteomes" id="UP000662466"/>
    </source>
</evidence>
<gene>
    <name evidence="1" type="ORF">CNMCM5793_006284</name>
    <name evidence="2" type="ORF">CNMCM6106_001645</name>
</gene>
<dbReference type="EMBL" id="JACBAD010002091">
    <property type="protein sequence ID" value="KAF7117382.1"/>
    <property type="molecule type" value="Genomic_DNA"/>
</dbReference>
<dbReference type="AlphaFoldDB" id="A0A8H6Q1S6"/>
<keyword evidence="3" id="KW-1185">Reference proteome</keyword>
<evidence type="ECO:0000313" key="3">
    <source>
        <dbReference type="Proteomes" id="UP000630445"/>
    </source>
</evidence>
<proteinExistence type="predicted"/>
<dbReference type="Proteomes" id="UP000662466">
    <property type="component" value="Unassembled WGS sequence"/>
</dbReference>
<dbReference type="EMBL" id="JACBAF010002165">
    <property type="protein sequence ID" value="KAF7165526.1"/>
    <property type="molecule type" value="Genomic_DNA"/>
</dbReference>
<dbReference type="Proteomes" id="UP000630445">
    <property type="component" value="Unassembled WGS sequence"/>
</dbReference>
<protein>
    <submittedName>
        <fullName evidence="2">Uncharacterized protein</fullName>
    </submittedName>
</protein>
<name>A0A8H6Q1S6_9EURO</name>
<evidence type="ECO:0000313" key="1">
    <source>
        <dbReference type="EMBL" id="KAF7117382.1"/>
    </source>
</evidence>
<dbReference type="OrthoDB" id="4203839at2759"/>
<organism evidence="2 4">
    <name type="scientific">Aspergillus hiratsukae</name>
    <dbReference type="NCBI Taxonomy" id="1194566"/>
    <lineage>
        <taxon>Eukaryota</taxon>
        <taxon>Fungi</taxon>
        <taxon>Dikarya</taxon>
        <taxon>Ascomycota</taxon>
        <taxon>Pezizomycotina</taxon>
        <taxon>Eurotiomycetes</taxon>
        <taxon>Eurotiomycetidae</taxon>
        <taxon>Eurotiales</taxon>
        <taxon>Aspergillaceae</taxon>
        <taxon>Aspergillus</taxon>
        <taxon>Aspergillus subgen. Fumigati</taxon>
    </lineage>
</organism>
<comment type="caution">
    <text evidence="2">The sequence shown here is derived from an EMBL/GenBank/DDBJ whole genome shotgun (WGS) entry which is preliminary data.</text>
</comment>
<reference evidence="2" key="1">
    <citation type="submission" date="2020-06" db="EMBL/GenBank/DDBJ databases">
        <title>Draft genome sequences of strains closely related to Aspergillus parafelis and Aspergillus hiratsukae.</title>
        <authorList>
            <person name="Dos Santos R.A.C."/>
            <person name="Rivero-Menendez O."/>
            <person name="Steenwyk J.L."/>
            <person name="Mead M.E."/>
            <person name="Goldman G.H."/>
            <person name="Alastruey-Izquierdo A."/>
            <person name="Rokas A."/>
        </authorList>
    </citation>
    <scope>NUCLEOTIDE SEQUENCE</scope>
    <source>
        <strain evidence="1">CNM-CM5793</strain>
        <strain evidence="2">CNM-CM6106</strain>
    </source>
</reference>
<evidence type="ECO:0000313" key="2">
    <source>
        <dbReference type="EMBL" id="KAF7165526.1"/>
    </source>
</evidence>